<dbReference type="Proteomes" id="UP000601361">
    <property type="component" value="Unassembled WGS sequence"/>
</dbReference>
<comment type="caution">
    <text evidence="1">The sequence shown here is derived from an EMBL/GenBank/DDBJ whole genome shotgun (WGS) entry which is preliminary data.</text>
</comment>
<proteinExistence type="predicted"/>
<dbReference type="EMBL" id="BMGS01000001">
    <property type="protein sequence ID" value="GGG27677.1"/>
    <property type="molecule type" value="Genomic_DNA"/>
</dbReference>
<keyword evidence="2" id="KW-1185">Reference proteome</keyword>
<sequence length="81" mass="9080">MPECVTASGARPLVLTNVLPLKMQQALDVWLRQGLVAFPGLGKGKDERLRLLPRHDAIPARNHSIITKSRRLKEEIEANED</sequence>
<organism evidence="1 2">
    <name type="scientific">Hymenobacter glacieicola</name>
    <dbReference type="NCBI Taxonomy" id="1562124"/>
    <lineage>
        <taxon>Bacteria</taxon>
        <taxon>Pseudomonadati</taxon>
        <taxon>Bacteroidota</taxon>
        <taxon>Cytophagia</taxon>
        <taxon>Cytophagales</taxon>
        <taxon>Hymenobacteraceae</taxon>
        <taxon>Hymenobacter</taxon>
    </lineage>
</organism>
<evidence type="ECO:0000313" key="1">
    <source>
        <dbReference type="EMBL" id="GGG27677.1"/>
    </source>
</evidence>
<gene>
    <name evidence="1" type="ORF">GCM10011378_00640</name>
</gene>
<protein>
    <submittedName>
        <fullName evidence="1">Uncharacterized protein</fullName>
    </submittedName>
</protein>
<evidence type="ECO:0000313" key="2">
    <source>
        <dbReference type="Proteomes" id="UP000601361"/>
    </source>
</evidence>
<reference evidence="2" key="1">
    <citation type="journal article" date="2019" name="Int. J. Syst. Evol. Microbiol.">
        <title>The Global Catalogue of Microorganisms (GCM) 10K type strain sequencing project: providing services to taxonomists for standard genome sequencing and annotation.</title>
        <authorList>
            <consortium name="The Broad Institute Genomics Platform"/>
            <consortium name="The Broad Institute Genome Sequencing Center for Infectious Disease"/>
            <person name="Wu L."/>
            <person name="Ma J."/>
        </authorList>
    </citation>
    <scope>NUCLEOTIDE SEQUENCE [LARGE SCALE GENOMIC DNA]</scope>
    <source>
        <strain evidence="2">CGMCC 1.12990</strain>
    </source>
</reference>
<accession>A0ABQ1WFD6</accession>
<name>A0ABQ1WFD6_9BACT</name>